<dbReference type="Proteomes" id="UP001152321">
    <property type="component" value="Unassembled WGS sequence"/>
</dbReference>
<dbReference type="Pfam" id="PF10135">
    <property type="entry name" value="Rod-binding"/>
    <property type="match status" value="1"/>
</dbReference>
<feature type="domain" description="Flagellar protein FlgJ N-terminal" evidence="2">
    <location>
        <begin position="98"/>
        <end position="146"/>
    </location>
</feature>
<evidence type="ECO:0000313" key="4">
    <source>
        <dbReference type="Proteomes" id="UP001152321"/>
    </source>
</evidence>
<feature type="signal peptide" evidence="1">
    <location>
        <begin position="1"/>
        <end position="22"/>
    </location>
</feature>
<reference evidence="3" key="1">
    <citation type="submission" date="2022-08" db="EMBL/GenBank/DDBJ databases">
        <title>Novel Bdellovibrio Species Isolated from Svalbard: Designation Bdellovibrio svalbardensis.</title>
        <authorList>
            <person name="Mitchell R.J."/>
            <person name="Choi S.Y."/>
        </authorList>
    </citation>
    <scope>NUCLEOTIDE SEQUENCE</scope>
    <source>
        <strain evidence="3">PAP01</strain>
    </source>
</reference>
<dbReference type="RefSeq" id="WP_277578487.1">
    <property type="nucleotide sequence ID" value="NZ_JANRMI010000003.1"/>
</dbReference>
<dbReference type="InterPro" id="IPR011055">
    <property type="entry name" value="Dup_hybrid_motif"/>
</dbReference>
<sequence length="291" mass="31975">MSKKKMAGVLLCVLAFSGVARAEFIGDVDSKPVLNQPASASQVAGAVGGAKTDGVVDNSNFKALPGRFMKMPKQKSPDEKLRDVSDMYEKHFLREMMKAMRSTVHEGGFIQQNQAEKIFREQLDDHYVDKWSEKGGIGLSKLIYEQLIDKFGVQLGIKRNVAKPQGPLPLDEKSNYSAHQFRHPGKKQALSYRIDKMAVAPGAPQEKPEVKAPWDGVLLGSKTLADKQTMVEIEHDNGLKSQMVFKGDVSKVSTGEKIQAGETLGVLSPESKSLYWTVEGDKEPGPQTVSE</sequence>
<evidence type="ECO:0000313" key="3">
    <source>
        <dbReference type="EMBL" id="MDG0817011.1"/>
    </source>
</evidence>
<keyword evidence="1" id="KW-0732">Signal</keyword>
<dbReference type="EMBL" id="JANRMI010000003">
    <property type="protein sequence ID" value="MDG0817011.1"/>
    <property type="molecule type" value="Genomic_DNA"/>
</dbReference>
<protein>
    <submittedName>
        <fullName evidence="3">Rod-binding protein</fullName>
    </submittedName>
</protein>
<comment type="caution">
    <text evidence="3">The sequence shown here is derived from an EMBL/GenBank/DDBJ whole genome shotgun (WGS) entry which is preliminary data.</text>
</comment>
<name>A0ABT6DK33_9BACT</name>
<proteinExistence type="predicted"/>
<dbReference type="Gene3D" id="2.70.70.10">
    <property type="entry name" value="Glucose Permease (Domain IIA)"/>
    <property type="match status" value="1"/>
</dbReference>
<organism evidence="3 4">
    <name type="scientific">Bdellovibrio svalbardensis</name>
    <dbReference type="NCBI Taxonomy" id="2972972"/>
    <lineage>
        <taxon>Bacteria</taxon>
        <taxon>Pseudomonadati</taxon>
        <taxon>Bdellovibrionota</taxon>
        <taxon>Bdellovibrionia</taxon>
        <taxon>Bdellovibrionales</taxon>
        <taxon>Pseudobdellovibrionaceae</taxon>
        <taxon>Bdellovibrio</taxon>
    </lineage>
</organism>
<gene>
    <name evidence="3" type="ORF">NWE73_11585</name>
</gene>
<accession>A0ABT6DK33</accession>
<feature type="chain" id="PRO_5046351201" evidence="1">
    <location>
        <begin position="23"/>
        <end position="291"/>
    </location>
</feature>
<keyword evidence="4" id="KW-1185">Reference proteome</keyword>
<evidence type="ECO:0000256" key="1">
    <source>
        <dbReference type="SAM" id="SignalP"/>
    </source>
</evidence>
<evidence type="ECO:0000259" key="2">
    <source>
        <dbReference type="Pfam" id="PF10135"/>
    </source>
</evidence>
<dbReference type="InterPro" id="IPR019301">
    <property type="entry name" value="Flagellar_prot_FlgJ_N"/>
</dbReference>